<evidence type="ECO:0000313" key="2">
    <source>
        <dbReference type="Proteomes" id="UP001596445"/>
    </source>
</evidence>
<dbReference type="Pfam" id="PF22742">
    <property type="entry name" value="PspAB"/>
    <property type="match status" value="1"/>
</dbReference>
<dbReference type="AlphaFoldDB" id="A0ABD5VZ32"/>
<evidence type="ECO:0000313" key="1">
    <source>
        <dbReference type="EMBL" id="MFC7058431.1"/>
    </source>
</evidence>
<keyword evidence="2" id="KW-1185">Reference proteome</keyword>
<name>A0ABD5VZ32_9EURY</name>
<gene>
    <name evidence="1" type="ORF">ACFQQG_09880</name>
</gene>
<dbReference type="GeneID" id="76630422"/>
<dbReference type="Proteomes" id="UP001596445">
    <property type="component" value="Unassembled WGS sequence"/>
</dbReference>
<protein>
    <recommendedName>
        <fullName evidence="3">DUF3727 domain-containing protein</fullName>
    </recommendedName>
</protein>
<accession>A0ABD5VZ32</accession>
<sequence>MGLFDTVKQLLGVQAEAAATDEADADDLFGMSTAYVTMEADLGYEPTGEAALCFSDVDSTDFRETVEEVRQILATTEEDGTVADFHEDQHGTQWIVVTADDFEDLVTSVHFGADTLIEGRYGSRLLAALFAFEGTDRADEAGQRVYWVYSFRRGAYYPFVPTGTSSRDERVELKLSSVLDGELDVEDDRGYWYPLWPSAPNAKPWESATNG</sequence>
<dbReference type="RefSeq" id="WP_267161127.1">
    <property type="nucleotide sequence ID" value="NZ_CP112972.1"/>
</dbReference>
<organism evidence="1 2">
    <name type="scientific">Halovenus salina</name>
    <dbReference type="NCBI Taxonomy" id="1510225"/>
    <lineage>
        <taxon>Archaea</taxon>
        <taxon>Methanobacteriati</taxon>
        <taxon>Methanobacteriota</taxon>
        <taxon>Stenosarchaea group</taxon>
        <taxon>Halobacteria</taxon>
        <taxon>Halobacteriales</taxon>
        <taxon>Haloarculaceae</taxon>
        <taxon>Halovenus</taxon>
    </lineage>
</organism>
<proteinExistence type="predicted"/>
<comment type="caution">
    <text evidence="1">The sequence shown here is derived from an EMBL/GenBank/DDBJ whole genome shotgun (WGS) entry which is preliminary data.</text>
</comment>
<evidence type="ECO:0008006" key="3">
    <source>
        <dbReference type="Google" id="ProtNLM"/>
    </source>
</evidence>
<dbReference type="InterPro" id="IPR054383">
    <property type="entry name" value="PspAB-like"/>
</dbReference>
<dbReference type="EMBL" id="JBHSZI010000001">
    <property type="protein sequence ID" value="MFC7058431.1"/>
    <property type="molecule type" value="Genomic_DNA"/>
</dbReference>
<reference evidence="1 2" key="1">
    <citation type="journal article" date="2019" name="Int. J. Syst. Evol. Microbiol.">
        <title>The Global Catalogue of Microorganisms (GCM) 10K type strain sequencing project: providing services to taxonomists for standard genome sequencing and annotation.</title>
        <authorList>
            <consortium name="The Broad Institute Genomics Platform"/>
            <consortium name="The Broad Institute Genome Sequencing Center for Infectious Disease"/>
            <person name="Wu L."/>
            <person name="Ma J."/>
        </authorList>
    </citation>
    <scope>NUCLEOTIDE SEQUENCE [LARGE SCALE GENOMIC DNA]</scope>
    <source>
        <strain evidence="1 2">JCM 30072</strain>
    </source>
</reference>